<dbReference type="AlphaFoldDB" id="A0A2G9HV76"/>
<feature type="compositionally biased region" description="Polar residues" evidence="9">
    <location>
        <begin position="407"/>
        <end position="418"/>
    </location>
</feature>
<dbReference type="Pfam" id="PF25240">
    <property type="entry name" value="PUB2_N"/>
    <property type="match status" value="1"/>
</dbReference>
<dbReference type="GO" id="GO:0016567">
    <property type="term" value="P:protein ubiquitination"/>
    <property type="evidence" value="ECO:0007669"/>
    <property type="project" value="UniProtKB-UniPathway"/>
</dbReference>
<dbReference type="PANTHER" id="PTHR23315">
    <property type="entry name" value="U BOX DOMAIN-CONTAINING"/>
    <property type="match status" value="1"/>
</dbReference>
<dbReference type="FunFam" id="3.30.40.10:FF:000442">
    <property type="entry name" value="RING-type E3 ubiquitin transferase"/>
    <property type="match status" value="1"/>
</dbReference>
<dbReference type="SUPFAM" id="SSF57850">
    <property type="entry name" value="RING/U-box"/>
    <property type="match status" value="1"/>
</dbReference>
<feature type="region of interest" description="Disordered" evidence="9">
    <location>
        <begin position="329"/>
        <end position="357"/>
    </location>
</feature>
<comment type="caution">
    <text evidence="11">The sequence shown here is derived from an EMBL/GenBank/DDBJ whole genome shotgun (WGS) entry which is preliminary data.</text>
</comment>
<dbReference type="PROSITE" id="PS51698">
    <property type="entry name" value="U_BOX"/>
    <property type="match status" value="1"/>
</dbReference>
<dbReference type="GO" id="GO:0016874">
    <property type="term" value="F:ligase activity"/>
    <property type="evidence" value="ECO:0007669"/>
    <property type="project" value="UniProtKB-KW"/>
</dbReference>
<feature type="domain" description="U-box" evidence="10">
    <location>
        <begin position="235"/>
        <end position="309"/>
    </location>
</feature>
<dbReference type="PROSITE" id="PS50176">
    <property type="entry name" value="ARM_REPEAT"/>
    <property type="match status" value="3"/>
</dbReference>
<comment type="pathway">
    <text evidence="3">Protein modification; protein ubiquitination.</text>
</comment>
<keyword evidence="6" id="KW-0677">Repeat</keyword>
<evidence type="ECO:0000256" key="6">
    <source>
        <dbReference type="ARBA" id="ARBA00022737"/>
    </source>
</evidence>
<dbReference type="InterPro" id="IPR016024">
    <property type="entry name" value="ARM-type_fold"/>
</dbReference>
<dbReference type="GO" id="GO:0061630">
    <property type="term" value="F:ubiquitin protein ligase activity"/>
    <property type="evidence" value="ECO:0007669"/>
    <property type="project" value="UniProtKB-EC"/>
</dbReference>
<organism evidence="11 12">
    <name type="scientific">Handroanthus impetiginosus</name>
    <dbReference type="NCBI Taxonomy" id="429701"/>
    <lineage>
        <taxon>Eukaryota</taxon>
        <taxon>Viridiplantae</taxon>
        <taxon>Streptophyta</taxon>
        <taxon>Embryophyta</taxon>
        <taxon>Tracheophyta</taxon>
        <taxon>Spermatophyta</taxon>
        <taxon>Magnoliopsida</taxon>
        <taxon>eudicotyledons</taxon>
        <taxon>Gunneridae</taxon>
        <taxon>Pentapetalae</taxon>
        <taxon>asterids</taxon>
        <taxon>lamiids</taxon>
        <taxon>Lamiales</taxon>
        <taxon>Bignoniaceae</taxon>
        <taxon>Crescentiina</taxon>
        <taxon>Tabebuia alliance</taxon>
        <taxon>Handroanthus</taxon>
    </lineage>
</organism>
<evidence type="ECO:0000259" key="10">
    <source>
        <dbReference type="PROSITE" id="PS51698"/>
    </source>
</evidence>
<dbReference type="SMART" id="SM00185">
    <property type="entry name" value="ARM"/>
    <property type="match status" value="6"/>
</dbReference>
<dbReference type="InterPro" id="IPR000225">
    <property type="entry name" value="Armadillo"/>
</dbReference>
<evidence type="ECO:0000313" key="12">
    <source>
        <dbReference type="Proteomes" id="UP000231279"/>
    </source>
</evidence>
<evidence type="ECO:0000256" key="8">
    <source>
        <dbReference type="PROSITE-ProRule" id="PRU00259"/>
    </source>
</evidence>
<dbReference type="Pfam" id="PF04564">
    <property type="entry name" value="U-box"/>
    <property type="match status" value="1"/>
</dbReference>
<dbReference type="PANTHER" id="PTHR23315:SF278">
    <property type="entry name" value="U-BOX DOMAIN-CONTAINING PROTEIN 3"/>
    <property type="match status" value="1"/>
</dbReference>
<reference evidence="12" key="1">
    <citation type="journal article" date="2018" name="Gigascience">
        <title>Genome assembly of the Pink Ipe (Handroanthus impetiginosus, Bignoniaceae), a highly valued, ecologically keystone Neotropical timber forest tree.</title>
        <authorList>
            <person name="Silva-Junior O.B."/>
            <person name="Grattapaglia D."/>
            <person name="Novaes E."/>
            <person name="Collevatti R.G."/>
        </authorList>
    </citation>
    <scope>NUCLEOTIDE SEQUENCE [LARGE SCALE GENOMIC DNA]</scope>
    <source>
        <strain evidence="12">cv. UFG-1</strain>
    </source>
</reference>
<protein>
    <recommendedName>
        <fullName evidence="4">RING-type E3 ubiquitin transferase</fullName>
        <ecNumber evidence="4">2.3.2.27</ecNumber>
    </recommendedName>
</protein>
<comment type="catalytic activity">
    <reaction evidence="1">
        <text>S-ubiquitinyl-[E2 ubiquitin-conjugating enzyme]-L-cysteine + [acceptor protein]-L-lysine = [E2 ubiquitin-conjugating enzyme]-L-cysteine + N(6)-ubiquitinyl-[acceptor protein]-L-lysine.</text>
        <dbReference type="EC" id="2.3.2.27"/>
    </reaction>
</comment>
<dbReference type="Gene3D" id="1.25.10.10">
    <property type="entry name" value="Leucine-rich Repeat Variant"/>
    <property type="match status" value="2"/>
</dbReference>
<name>A0A2G9HV76_9LAMI</name>
<keyword evidence="12" id="KW-1185">Reference proteome</keyword>
<dbReference type="FunFam" id="1.25.10.10:FF:000082">
    <property type="entry name" value="RING-type E3 ubiquitin transferase"/>
    <property type="match status" value="1"/>
</dbReference>
<dbReference type="InterPro" id="IPR057314">
    <property type="entry name" value="PUB2-4-like_N"/>
</dbReference>
<dbReference type="InterPro" id="IPR011989">
    <property type="entry name" value="ARM-like"/>
</dbReference>
<feature type="compositionally biased region" description="Polar residues" evidence="9">
    <location>
        <begin position="340"/>
        <end position="349"/>
    </location>
</feature>
<evidence type="ECO:0000313" key="11">
    <source>
        <dbReference type="EMBL" id="PIN21220.1"/>
    </source>
</evidence>
<feature type="region of interest" description="Disordered" evidence="9">
    <location>
        <begin position="405"/>
        <end position="432"/>
    </location>
</feature>
<proteinExistence type="predicted"/>
<evidence type="ECO:0000256" key="9">
    <source>
        <dbReference type="SAM" id="MobiDB-lite"/>
    </source>
</evidence>
<accession>A0A2G9HV76</accession>
<keyword evidence="7" id="KW-0833">Ubl conjugation pathway</keyword>
<keyword evidence="5" id="KW-0808">Transferase</keyword>
<dbReference type="InterPro" id="IPR045210">
    <property type="entry name" value="RING-Ubox_PUB"/>
</dbReference>
<feature type="repeat" description="ARM" evidence="8">
    <location>
        <begin position="528"/>
        <end position="570"/>
    </location>
</feature>
<comment type="function">
    <text evidence="2">Functions as an E3 ubiquitin ligase.</text>
</comment>
<dbReference type="Proteomes" id="UP000231279">
    <property type="component" value="Unassembled WGS sequence"/>
</dbReference>
<dbReference type="EMBL" id="NKXS01000985">
    <property type="protein sequence ID" value="PIN21220.1"/>
    <property type="molecule type" value="Genomic_DNA"/>
</dbReference>
<evidence type="ECO:0000256" key="5">
    <source>
        <dbReference type="ARBA" id="ARBA00022679"/>
    </source>
</evidence>
<sequence>MDLTPLRCLINSISRFIHLVTCRLSNAMPAEKDYRDIVSLLKHLKPILDSVTDNNASQFESLSEDCEVLDIAVNDAREFLEKWSPRMSKILCVLRSKPLLLKIQISSVKLSRILCGIFESSPTTSSLSNSQFCVQESQSLNLGQRLEHIEEILKWQKDGKNPDAEPLMEIIESFNLRSSEELLNECIALEKEKQNAEDSKIEVDLDQISRCVDLMSHIRDYLVKLENFKAPNGIQIPSYFRCPLSLELMLDPVIVSSGQTYERAAIQKWLDNGLGRCPKTGLKLSHKNLIPNYTVKALITNWCSENKLELLNNPDNVKLDNVQCHSEHIGHQDDFRSPPQRGNSASRSSFEGVHGLENLKIDEEGNRSFRGEIEKFDQSSPEHSYIHSRSESVSSAFSSIDYVPTAETETSRISSKQDNVSDRSSDIKSACFASPTNKTSKASMLSGKQYNSSNAMAEMVVNGNHNPSRSPSFSSESGYNETTSTSHVEKLIKDLKCVSTEIQTAAAGELRFLAKYNMENRVMIGECGAIAPLISLLHSDVELTQEHAVTALLNLSINENIKAMIAEQRAIEPLIHVLRTGNAGAKENAAATLFSISLLEEYRIKIGRSGAVKALVDLLGSGTVRGKKDAATALFNLSIFHENKALIVQAGAVKYLVALMDPATEMVDKAVALLANLSTIAEGCLAIAREGGIPLLVEIVETGSQRGKENAASILLQLCISSPKYCRSVLQEGAVPPLVALSQSGTPRAKEKAQQLLSHFRNQRESAMARGRS</sequence>
<dbReference type="InterPro" id="IPR013083">
    <property type="entry name" value="Znf_RING/FYVE/PHD"/>
</dbReference>
<dbReference type="EC" id="2.3.2.27" evidence="4"/>
<evidence type="ECO:0000256" key="3">
    <source>
        <dbReference type="ARBA" id="ARBA00004906"/>
    </source>
</evidence>
<dbReference type="SUPFAM" id="SSF48371">
    <property type="entry name" value="ARM repeat"/>
    <property type="match status" value="1"/>
</dbReference>
<evidence type="ECO:0000256" key="4">
    <source>
        <dbReference type="ARBA" id="ARBA00012483"/>
    </source>
</evidence>
<dbReference type="Pfam" id="PF25598">
    <property type="entry name" value="ARM_PUB"/>
    <property type="match status" value="1"/>
</dbReference>
<dbReference type="STRING" id="429701.A0A2G9HV76"/>
<feature type="repeat" description="ARM" evidence="8">
    <location>
        <begin position="651"/>
        <end position="692"/>
    </location>
</feature>
<evidence type="ECO:0000256" key="7">
    <source>
        <dbReference type="ARBA" id="ARBA00022786"/>
    </source>
</evidence>
<dbReference type="InterPro" id="IPR058678">
    <property type="entry name" value="ARM_PUB"/>
</dbReference>
<dbReference type="CDD" id="cd16664">
    <property type="entry name" value="RING-Ubox_PUB"/>
    <property type="match status" value="1"/>
</dbReference>
<feature type="repeat" description="ARM" evidence="8">
    <location>
        <begin position="610"/>
        <end position="652"/>
    </location>
</feature>
<dbReference type="OrthoDB" id="7537227at2759"/>
<keyword evidence="11" id="KW-0436">Ligase</keyword>
<dbReference type="UniPathway" id="UPA00143"/>
<evidence type="ECO:0000256" key="1">
    <source>
        <dbReference type="ARBA" id="ARBA00000900"/>
    </source>
</evidence>
<dbReference type="SMART" id="SM00504">
    <property type="entry name" value="Ubox"/>
    <property type="match status" value="1"/>
</dbReference>
<dbReference type="InterPro" id="IPR003613">
    <property type="entry name" value="Ubox_domain"/>
</dbReference>
<evidence type="ECO:0000256" key="2">
    <source>
        <dbReference type="ARBA" id="ARBA00003861"/>
    </source>
</evidence>
<dbReference type="Gene3D" id="3.30.40.10">
    <property type="entry name" value="Zinc/RING finger domain, C3HC4 (zinc finger)"/>
    <property type="match status" value="1"/>
</dbReference>
<gene>
    <name evidence="11" type="ORF">CDL12_06083</name>
</gene>